<dbReference type="Gene3D" id="1.25.40.10">
    <property type="entry name" value="Tetratricopeptide repeat domain"/>
    <property type="match status" value="2"/>
</dbReference>
<feature type="repeat" description="TPR" evidence="4">
    <location>
        <begin position="102"/>
        <end position="135"/>
    </location>
</feature>
<dbReference type="InterPro" id="IPR001841">
    <property type="entry name" value="Znf_RING"/>
</dbReference>
<dbReference type="Pfam" id="PF13181">
    <property type="entry name" value="TPR_8"/>
    <property type="match status" value="1"/>
</dbReference>
<proteinExistence type="predicted"/>
<dbReference type="SMART" id="SM00184">
    <property type="entry name" value="RING"/>
    <property type="match status" value="1"/>
</dbReference>
<dbReference type="PANTHER" id="PTHR44858">
    <property type="entry name" value="TETRATRICOPEPTIDE REPEAT PROTEIN 6"/>
    <property type="match status" value="1"/>
</dbReference>
<dbReference type="Proteomes" id="UP001472866">
    <property type="component" value="Chromosome 09"/>
</dbReference>
<evidence type="ECO:0000256" key="4">
    <source>
        <dbReference type="PROSITE-ProRule" id="PRU00339"/>
    </source>
</evidence>
<feature type="repeat" description="TPR" evidence="4">
    <location>
        <begin position="136"/>
        <end position="169"/>
    </location>
</feature>
<evidence type="ECO:0000256" key="1">
    <source>
        <dbReference type="ARBA" id="ARBA00022737"/>
    </source>
</evidence>
<dbReference type="PANTHER" id="PTHR44858:SF1">
    <property type="entry name" value="UDP-N-ACETYLGLUCOSAMINE--PEPTIDE N-ACETYLGLUCOSAMINYLTRANSFERASE SPINDLY-RELATED"/>
    <property type="match status" value="1"/>
</dbReference>
<evidence type="ECO:0000256" key="3">
    <source>
        <dbReference type="PROSITE-ProRule" id="PRU00175"/>
    </source>
</evidence>
<keyword evidence="3" id="KW-0863">Zinc-finger</keyword>
<dbReference type="Pfam" id="PF13174">
    <property type="entry name" value="TPR_6"/>
    <property type="match status" value="1"/>
</dbReference>
<evidence type="ECO:0000259" key="6">
    <source>
        <dbReference type="PROSITE" id="PS50089"/>
    </source>
</evidence>
<dbReference type="GO" id="GO:0046813">
    <property type="term" value="P:receptor-mediated virion attachment to host cell"/>
    <property type="evidence" value="ECO:0007669"/>
    <property type="project" value="TreeGrafter"/>
</dbReference>
<evidence type="ECO:0000256" key="2">
    <source>
        <dbReference type="ARBA" id="ARBA00022803"/>
    </source>
</evidence>
<dbReference type="EMBL" id="CP151509">
    <property type="protein sequence ID" value="WZN64392.1"/>
    <property type="molecule type" value="Genomic_DNA"/>
</dbReference>
<accession>A0AAX4PDT3</accession>
<dbReference type="PROSITE" id="PS50089">
    <property type="entry name" value="ZF_RING_2"/>
    <property type="match status" value="1"/>
</dbReference>
<name>A0AAX4PDT3_9CHLO</name>
<keyword evidence="2 4" id="KW-0802">TPR repeat</keyword>
<dbReference type="InterPro" id="IPR019734">
    <property type="entry name" value="TPR_rpt"/>
</dbReference>
<protein>
    <recommendedName>
        <fullName evidence="6">RING-type domain-containing protein</fullName>
    </recommendedName>
</protein>
<keyword evidence="3" id="KW-0479">Metal-binding</keyword>
<dbReference type="InterPro" id="IPR050498">
    <property type="entry name" value="Ycf3"/>
</dbReference>
<dbReference type="GO" id="GO:0008270">
    <property type="term" value="F:zinc ion binding"/>
    <property type="evidence" value="ECO:0007669"/>
    <property type="project" value="UniProtKB-KW"/>
</dbReference>
<evidence type="ECO:0000256" key="5">
    <source>
        <dbReference type="SAM" id="MobiDB-lite"/>
    </source>
</evidence>
<dbReference type="PROSITE" id="PS50005">
    <property type="entry name" value="TPR"/>
    <property type="match status" value="3"/>
</dbReference>
<feature type="domain" description="RING-type" evidence="6">
    <location>
        <begin position="205"/>
        <end position="243"/>
    </location>
</feature>
<evidence type="ECO:0000313" key="7">
    <source>
        <dbReference type="EMBL" id="WZN64392.1"/>
    </source>
</evidence>
<dbReference type="SUPFAM" id="SSF57850">
    <property type="entry name" value="RING/U-box"/>
    <property type="match status" value="1"/>
</dbReference>
<dbReference type="AlphaFoldDB" id="A0AAX4PDT3"/>
<dbReference type="Pfam" id="PF13920">
    <property type="entry name" value="zf-C3HC4_3"/>
    <property type="match status" value="1"/>
</dbReference>
<dbReference type="SUPFAM" id="SSF48452">
    <property type="entry name" value="TPR-like"/>
    <property type="match status" value="1"/>
</dbReference>
<dbReference type="Gene3D" id="3.30.40.10">
    <property type="entry name" value="Zinc/RING finger domain, C3HC4 (zinc finger)"/>
    <property type="match status" value="1"/>
</dbReference>
<feature type="repeat" description="TPR" evidence="4">
    <location>
        <begin position="68"/>
        <end position="101"/>
    </location>
</feature>
<dbReference type="Pfam" id="PF13414">
    <property type="entry name" value="TPR_11"/>
    <property type="match status" value="1"/>
</dbReference>
<organism evidence="7 8">
    <name type="scientific">Chloropicon roscoffensis</name>
    <dbReference type="NCBI Taxonomy" id="1461544"/>
    <lineage>
        <taxon>Eukaryota</taxon>
        <taxon>Viridiplantae</taxon>
        <taxon>Chlorophyta</taxon>
        <taxon>Chloropicophyceae</taxon>
        <taxon>Chloropicales</taxon>
        <taxon>Chloropicaceae</taxon>
        <taxon>Chloropicon</taxon>
    </lineage>
</organism>
<dbReference type="SMART" id="SM00028">
    <property type="entry name" value="TPR"/>
    <property type="match status" value="4"/>
</dbReference>
<dbReference type="InterPro" id="IPR011990">
    <property type="entry name" value="TPR-like_helical_dom_sf"/>
</dbReference>
<gene>
    <name evidence="7" type="ORF">HKI87_09g59480</name>
</gene>
<dbReference type="InterPro" id="IPR013083">
    <property type="entry name" value="Znf_RING/FYVE/PHD"/>
</dbReference>
<keyword evidence="8" id="KW-1185">Reference proteome</keyword>
<sequence>MGCGISQHGEGAFEDGRYNMVGRQVPYGSSGASRYDGHYVRTRNASNARSSSGKEKEESPEATAEQTATRLLLYGNALMEKTNFTEAVEAYSKALLYKEDLERVYLERGLAYFKLKEMSKAVEDLSVAIKMGTYVQMAYFVRGTIYKEQGELNSALDDMTSLIEKFPEHVEAYQLRSQIYQKLGDMEKSLADLEKAGMIEENKYCVVCLENPRETRLHPCQHAVMCTKCATGLCKQNMGCPLCGASIEHVEFGKFDSTFAFDECNKLKMSCTTRKPKPKEAALTVPEGSVSIYSR</sequence>
<keyword evidence="1" id="KW-0677">Repeat</keyword>
<dbReference type="GO" id="GO:0005737">
    <property type="term" value="C:cytoplasm"/>
    <property type="evidence" value="ECO:0007669"/>
    <property type="project" value="UniProtKB-ARBA"/>
</dbReference>
<evidence type="ECO:0000313" key="8">
    <source>
        <dbReference type="Proteomes" id="UP001472866"/>
    </source>
</evidence>
<keyword evidence="3" id="KW-0862">Zinc</keyword>
<reference evidence="7 8" key="1">
    <citation type="submission" date="2024-03" db="EMBL/GenBank/DDBJ databases">
        <title>Complete genome sequence of the green alga Chloropicon roscoffensis RCC1871.</title>
        <authorList>
            <person name="Lemieux C."/>
            <person name="Pombert J.-F."/>
            <person name="Otis C."/>
            <person name="Turmel M."/>
        </authorList>
    </citation>
    <scope>NUCLEOTIDE SEQUENCE [LARGE SCALE GENOMIC DNA]</scope>
    <source>
        <strain evidence="7 8">RCC1871</strain>
    </source>
</reference>
<feature type="region of interest" description="Disordered" evidence="5">
    <location>
        <begin position="32"/>
        <end position="66"/>
    </location>
</feature>